<evidence type="ECO:0000313" key="2">
    <source>
        <dbReference type="Proteomes" id="UP000673447"/>
    </source>
</evidence>
<protein>
    <submittedName>
        <fullName evidence="1">Uncharacterized protein</fullName>
    </submittedName>
</protein>
<dbReference type="AlphaFoldDB" id="A0A941AT10"/>
<organism evidence="1 2">
    <name type="scientific">Pseudoxanthomonas helianthi</name>
    <dbReference type="NCBI Taxonomy" id="1453541"/>
    <lineage>
        <taxon>Bacteria</taxon>
        <taxon>Pseudomonadati</taxon>
        <taxon>Pseudomonadota</taxon>
        <taxon>Gammaproteobacteria</taxon>
        <taxon>Lysobacterales</taxon>
        <taxon>Lysobacteraceae</taxon>
        <taxon>Pseudoxanthomonas</taxon>
    </lineage>
</organism>
<accession>A0A941AT10</accession>
<reference evidence="1" key="2">
    <citation type="submission" date="2021-03" db="EMBL/GenBank/DDBJ databases">
        <authorList>
            <person name="Cao W."/>
        </authorList>
    </citation>
    <scope>NUCLEOTIDE SEQUENCE</scope>
    <source>
        <strain evidence="1">110414</strain>
    </source>
</reference>
<dbReference type="Proteomes" id="UP000673447">
    <property type="component" value="Unassembled WGS sequence"/>
</dbReference>
<reference evidence="1" key="1">
    <citation type="journal article" date="2016" name="Int. J. Syst. Evol. Microbiol.">
        <title>Pseudoxanthomonas helianthi sp. nov., isolated from roots of Jerusalem artichoke (Helianthus tuberosus).</title>
        <authorList>
            <person name="Kittiwongwattana C."/>
            <person name="Thawai C."/>
        </authorList>
    </citation>
    <scope>NUCLEOTIDE SEQUENCE</scope>
    <source>
        <strain evidence="1">110414</strain>
    </source>
</reference>
<comment type="caution">
    <text evidence="1">The sequence shown here is derived from an EMBL/GenBank/DDBJ whole genome shotgun (WGS) entry which is preliminary data.</text>
</comment>
<evidence type="ECO:0000313" key="1">
    <source>
        <dbReference type="EMBL" id="MBP3983790.1"/>
    </source>
</evidence>
<sequence>MVRASLLMLLFLAGHGWAGEAAWEGRYRIRDAVGERELVLLRGDDRIEYRIAGEPARVWRKVADGIELSELYPQQRRKVVFSPGDLRTLDKEPDWALLGDLIDPALRAQLQAAGGGRGFDQAQTRYRGHDAQGRPVELDWLDAAALPARYCVGRPKAKRCDGDAIRLQGLRQVDATAFSPADELLEIDQADLGDMELDPFVKGLGHAGH</sequence>
<name>A0A941AT10_9GAMM</name>
<proteinExistence type="predicted"/>
<keyword evidence="2" id="KW-1185">Reference proteome</keyword>
<gene>
    <name evidence="1" type="ORF">J5837_05055</name>
</gene>
<dbReference type="EMBL" id="JAGKTC010000001">
    <property type="protein sequence ID" value="MBP3983790.1"/>
    <property type="molecule type" value="Genomic_DNA"/>
</dbReference>
<dbReference type="RefSeq" id="WP_210535617.1">
    <property type="nucleotide sequence ID" value="NZ_JAGKTC010000001.1"/>
</dbReference>